<feature type="chain" id="PRO_5038604087" evidence="1">
    <location>
        <begin position="30"/>
        <end position="436"/>
    </location>
</feature>
<dbReference type="CDD" id="cd14748">
    <property type="entry name" value="PBP2_UgpB"/>
    <property type="match status" value="1"/>
</dbReference>
<dbReference type="Proteomes" id="UP001071230">
    <property type="component" value="Unassembled WGS sequence"/>
</dbReference>
<reference evidence="2" key="2">
    <citation type="submission" date="2020-01" db="EMBL/GenBank/DDBJ databases">
        <authorList>
            <person name="Hornung B."/>
        </authorList>
    </citation>
    <scope>NUCLEOTIDE SEQUENCE</scope>
    <source>
        <strain evidence="2">PacBioINE</strain>
    </source>
</reference>
<dbReference type="PANTHER" id="PTHR43649">
    <property type="entry name" value="ARABINOSE-BINDING PROTEIN-RELATED"/>
    <property type="match status" value="1"/>
</dbReference>
<dbReference type="KEGG" id="aacx:DEACI_0178"/>
<dbReference type="PANTHER" id="PTHR43649:SF30">
    <property type="entry name" value="ABC TRANSPORTER SUBSTRATE-BINDING PROTEIN"/>
    <property type="match status" value="1"/>
</dbReference>
<proteinExistence type="predicted"/>
<accession>A0A8S0WDU3</accession>
<organism evidence="2">
    <name type="scientific">Acididesulfobacillus acetoxydans</name>
    <dbReference type="NCBI Taxonomy" id="1561005"/>
    <lineage>
        <taxon>Bacteria</taxon>
        <taxon>Bacillati</taxon>
        <taxon>Bacillota</taxon>
        <taxon>Clostridia</taxon>
        <taxon>Eubacteriales</taxon>
        <taxon>Peptococcaceae</taxon>
        <taxon>Acididesulfobacillus</taxon>
    </lineage>
</organism>
<evidence type="ECO:0000313" key="4">
    <source>
        <dbReference type="Proteomes" id="UP001071230"/>
    </source>
</evidence>
<dbReference type="Pfam" id="PF13416">
    <property type="entry name" value="SBP_bac_8"/>
    <property type="match status" value="1"/>
</dbReference>
<evidence type="ECO:0000313" key="3">
    <source>
        <dbReference type="EMBL" id="CEJ07747.1"/>
    </source>
</evidence>
<dbReference type="InterPro" id="IPR006059">
    <property type="entry name" value="SBP"/>
</dbReference>
<dbReference type="Gene3D" id="3.40.190.10">
    <property type="entry name" value="Periplasmic binding protein-like II"/>
    <property type="match status" value="2"/>
</dbReference>
<dbReference type="Proteomes" id="UP000836597">
    <property type="component" value="Chromosome"/>
</dbReference>
<dbReference type="InterPro" id="IPR050490">
    <property type="entry name" value="Bact_solute-bd_prot1"/>
</dbReference>
<dbReference type="RefSeq" id="WP_240983346.1">
    <property type="nucleotide sequence ID" value="NZ_CDGJ01000065.1"/>
</dbReference>
<dbReference type="AlphaFoldDB" id="A0A8S0WDU3"/>
<feature type="signal peptide" evidence="1">
    <location>
        <begin position="1"/>
        <end position="29"/>
    </location>
</feature>
<dbReference type="PROSITE" id="PS51257">
    <property type="entry name" value="PROKAR_LIPOPROTEIN"/>
    <property type="match status" value="1"/>
</dbReference>
<gene>
    <name evidence="2" type="ORF">DEACI_0178</name>
    <name evidence="3" type="ORF">DEACI_2213</name>
</gene>
<evidence type="ECO:0000256" key="1">
    <source>
        <dbReference type="SAM" id="SignalP"/>
    </source>
</evidence>
<dbReference type="EMBL" id="LR746496">
    <property type="protein sequence ID" value="CAA7599552.1"/>
    <property type="molecule type" value="Genomic_DNA"/>
</dbReference>
<keyword evidence="1" id="KW-0732">Signal</keyword>
<sequence length="436" mass="47371">MKRLPRHMLQVLVGAVMLTVLLSGCGNQAGGKTGQTKPVEKLTFDFPVAVAGPLAQDMTQLVNEFNQAHPDIQVTPVFSGDYGTTMTKVQTGFKSGNAPDVAVLLSTDMNTLLDNHLILPINGFAASKKDQQWLNSFYPAFMANSNLNGTTYGIPFQRSTLLLYYNKNEFQKAGLNPNNPPKTWSELVTDGKALTKAGQWGLEIPTSGLTYWEFQPFAIENGQNVVGDAANKVYFDQPKVVQALQFFADLSLKDKIEPPGLIGWATAPDDFASGKAAMIYHSSGSLTQILKTAKFPVGVAMLPGNVRPGTPTGGGNLYIINTRNKAREQAAFKFVKWMSSPDVTAKWAIETGYIGTSPAVYETAQMKKYLQATPQGDVARQQLQYAAKELATHDGQEIQQILSTACQKVLTQNVLPQAALTAAQQQADALLSKFKD</sequence>
<protein>
    <submittedName>
        <fullName evidence="2">Bacterial extracellular solute-binding protein</fullName>
    </submittedName>
    <submittedName>
        <fullName evidence="3">Sn-glycerol-3-phosphate-binding periplasmic protein UgpB</fullName>
    </submittedName>
</protein>
<dbReference type="EMBL" id="CDGJ01000065">
    <property type="protein sequence ID" value="CEJ07747.1"/>
    <property type="molecule type" value="Genomic_DNA"/>
</dbReference>
<name>A0A8S0WDU3_9FIRM</name>
<evidence type="ECO:0000313" key="2">
    <source>
        <dbReference type="EMBL" id="CAA7599552.1"/>
    </source>
</evidence>
<reference evidence="3" key="1">
    <citation type="submission" date="2014-11" db="EMBL/GenBank/DDBJ databases">
        <authorList>
            <person name="Hornung B.V."/>
        </authorList>
    </citation>
    <scope>NUCLEOTIDE SEQUENCE</scope>
    <source>
        <strain evidence="3">INE</strain>
    </source>
</reference>
<dbReference type="SUPFAM" id="SSF53850">
    <property type="entry name" value="Periplasmic binding protein-like II"/>
    <property type="match status" value="1"/>
</dbReference>
<keyword evidence="4" id="KW-1185">Reference proteome</keyword>